<keyword evidence="2" id="KW-1185">Reference proteome</keyword>
<proteinExistence type="predicted"/>
<dbReference type="EMBL" id="JSCE01000206">
    <property type="protein sequence ID" value="KHM51365.1"/>
    <property type="molecule type" value="Genomic_DNA"/>
</dbReference>
<dbReference type="AlphaFoldDB" id="A0A0B2JSQ4"/>
<organism evidence="1 2">
    <name type="scientific">Anaerovibrio lipolyticus</name>
    <dbReference type="NCBI Taxonomy" id="82374"/>
    <lineage>
        <taxon>Bacteria</taxon>
        <taxon>Bacillati</taxon>
        <taxon>Bacillota</taxon>
        <taxon>Negativicutes</taxon>
        <taxon>Selenomonadales</taxon>
        <taxon>Selenomonadaceae</taxon>
        <taxon>Anaerovibrio</taxon>
    </lineage>
</organism>
<dbReference type="Proteomes" id="UP000030993">
    <property type="component" value="Unassembled WGS sequence"/>
</dbReference>
<evidence type="ECO:0000313" key="2">
    <source>
        <dbReference type="Proteomes" id="UP000030993"/>
    </source>
</evidence>
<sequence>MIVRALILNSCLLHGERKQTGEGDGRCTFSLYILFSVLTYGLERYVLQKMKIPCLFLEDNRQGENEKKEKILHFFSQLSTILHIYFEFNILGLVKSCHTFEDFFGNLTLKNVIIRYIY</sequence>
<name>A0A0B2JSQ4_9FIRM</name>
<gene>
    <name evidence="1" type="ORF">NZ47_10970</name>
</gene>
<accession>A0A0B2JSQ4</accession>
<evidence type="ECO:0000313" key="1">
    <source>
        <dbReference type="EMBL" id="KHM51365.1"/>
    </source>
</evidence>
<protein>
    <submittedName>
        <fullName evidence="1">Uncharacterized protein</fullName>
    </submittedName>
</protein>
<reference evidence="1 2" key="1">
    <citation type="journal article" date="2013" name="PLoS ONE">
        <title>Identification and characterization of three novel lipases belonging to families II and V from Anaerovibrio lipolyticus 5ST.</title>
        <authorList>
            <person name="Prive F."/>
            <person name="Kaderbhai N.N."/>
            <person name="Girdwood S."/>
            <person name="Worgan H.J."/>
            <person name="Pinloche E."/>
            <person name="Scollan N.D."/>
            <person name="Huws S.A."/>
            <person name="Newbold C.J."/>
        </authorList>
    </citation>
    <scope>NUCLEOTIDE SEQUENCE [LARGE SCALE GENOMIC DNA]</scope>
    <source>
        <strain evidence="1 2">5S</strain>
    </source>
</reference>
<comment type="caution">
    <text evidence="1">The sequence shown here is derived from an EMBL/GenBank/DDBJ whole genome shotgun (WGS) entry which is preliminary data.</text>
</comment>